<comment type="similarity">
    <text evidence="2">Belongs to the metallo-dependent hydrolases superfamily. Adenosine and AMP deaminases family.</text>
</comment>
<dbReference type="Gene3D" id="3.20.20.140">
    <property type="entry name" value="Metal-dependent hydrolases"/>
    <property type="match status" value="1"/>
</dbReference>
<dbReference type="Proteomes" id="UP000467214">
    <property type="component" value="Unassembled WGS sequence"/>
</dbReference>
<keyword evidence="4" id="KW-0378">Hydrolase</keyword>
<evidence type="ECO:0000256" key="1">
    <source>
        <dbReference type="ARBA" id="ARBA00001947"/>
    </source>
</evidence>
<dbReference type="GO" id="GO:0000034">
    <property type="term" value="F:adenine deaminase activity"/>
    <property type="evidence" value="ECO:0007669"/>
    <property type="project" value="TreeGrafter"/>
</dbReference>
<keyword evidence="3" id="KW-0479">Metal-binding</keyword>
<evidence type="ECO:0000313" key="7">
    <source>
        <dbReference type="EMBL" id="MXR36650.1"/>
    </source>
</evidence>
<sequence length="377" mass="42402">MNSSPLTLADFYRAFPKVELHYHLLGGVRLATMLDLARKYGVALSEREAKCYYRAHQAETGESRGGIDALTLLYRLMREPDDYVRVLREVAADAHACGVRYLETFWNPSDTELAYEVVTAALLSAIDQVRAELGLVIRLIPSINREKSPEEAVAMVEAMLAHPHPCVPGIGIDYREGNAPVEQFWKAYRLARQGGLKLTAHCSEFGLHWRNVETGIELIGLDRIDHGYTIVDNPALAARYAASGIPFTVIPSNTFYYRQWPDARQWREQHPIRQMARLGLSIIPGTDDWHIHDTDAANCYRVMVEEFGFDLDSLRHMLALAVRASWMNEADKAACASAWLAEFDALRASLQAEPVIPAEQLIRYRPRAIDPIQGEGA</sequence>
<dbReference type="PANTHER" id="PTHR43114">
    <property type="entry name" value="ADENINE DEAMINASE"/>
    <property type="match status" value="1"/>
</dbReference>
<dbReference type="GO" id="GO:0006146">
    <property type="term" value="P:adenine catabolic process"/>
    <property type="evidence" value="ECO:0007669"/>
    <property type="project" value="TreeGrafter"/>
</dbReference>
<dbReference type="RefSeq" id="WP_160795781.1">
    <property type="nucleotide sequence ID" value="NZ_WSSB01000005.1"/>
</dbReference>
<dbReference type="SUPFAM" id="SSF51556">
    <property type="entry name" value="Metallo-dependent hydrolases"/>
    <property type="match status" value="1"/>
</dbReference>
<keyword evidence="8" id="KW-1185">Reference proteome</keyword>
<evidence type="ECO:0000256" key="3">
    <source>
        <dbReference type="ARBA" id="ARBA00022723"/>
    </source>
</evidence>
<gene>
    <name evidence="7" type="ORF">GQF02_06675</name>
</gene>
<comment type="cofactor">
    <cofactor evidence="1">
        <name>Zn(2+)</name>
        <dbReference type="ChEBI" id="CHEBI:29105"/>
    </cofactor>
</comment>
<evidence type="ECO:0000256" key="5">
    <source>
        <dbReference type="ARBA" id="ARBA00022833"/>
    </source>
</evidence>
<proteinExistence type="inferred from homology"/>
<protein>
    <submittedName>
        <fullName evidence="7">Adenosine deaminase</fullName>
    </submittedName>
</protein>
<dbReference type="Pfam" id="PF00962">
    <property type="entry name" value="A_deaminase"/>
    <property type="match status" value="1"/>
</dbReference>
<feature type="domain" description="Adenosine deaminase" evidence="6">
    <location>
        <begin position="16"/>
        <end position="336"/>
    </location>
</feature>
<evidence type="ECO:0000313" key="8">
    <source>
        <dbReference type="Proteomes" id="UP000467214"/>
    </source>
</evidence>
<dbReference type="GO" id="GO:0005829">
    <property type="term" value="C:cytosol"/>
    <property type="evidence" value="ECO:0007669"/>
    <property type="project" value="TreeGrafter"/>
</dbReference>
<dbReference type="PANTHER" id="PTHR43114:SF6">
    <property type="entry name" value="ADENINE DEAMINASE"/>
    <property type="match status" value="1"/>
</dbReference>
<dbReference type="InterPro" id="IPR006330">
    <property type="entry name" value="Ado/ade_deaminase"/>
</dbReference>
<dbReference type="GO" id="GO:0046872">
    <property type="term" value="F:metal ion binding"/>
    <property type="evidence" value="ECO:0007669"/>
    <property type="project" value="UniProtKB-KW"/>
</dbReference>
<organism evidence="7 8">
    <name type="scientific">Craterilacuibacter sinensis</name>
    <dbReference type="NCBI Taxonomy" id="2686017"/>
    <lineage>
        <taxon>Bacteria</taxon>
        <taxon>Pseudomonadati</taxon>
        <taxon>Pseudomonadota</taxon>
        <taxon>Betaproteobacteria</taxon>
        <taxon>Neisseriales</taxon>
        <taxon>Neisseriaceae</taxon>
        <taxon>Craterilacuibacter</taxon>
    </lineage>
</organism>
<reference evidence="7 8" key="1">
    <citation type="submission" date="2019-12" db="EMBL/GenBank/DDBJ databases">
        <title>Neisseriaceae gen. nov. sp. Genome sequencing and assembly.</title>
        <authorList>
            <person name="Liu Z."/>
            <person name="Li A."/>
        </authorList>
    </citation>
    <scope>NUCLEOTIDE SEQUENCE [LARGE SCALE GENOMIC DNA]</scope>
    <source>
        <strain evidence="7 8">B2N2-7</strain>
    </source>
</reference>
<dbReference type="InterPro" id="IPR001365">
    <property type="entry name" value="A_deaminase_dom"/>
</dbReference>
<evidence type="ECO:0000259" key="6">
    <source>
        <dbReference type="Pfam" id="PF00962"/>
    </source>
</evidence>
<evidence type="ECO:0000256" key="4">
    <source>
        <dbReference type="ARBA" id="ARBA00022801"/>
    </source>
</evidence>
<dbReference type="GO" id="GO:0043103">
    <property type="term" value="P:hypoxanthine salvage"/>
    <property type="evidence" value="ECO:0007669"/>
    <property type="project" value="TreeGrafter"/>
</dbReference>
<dbReference type="EMBL" id="WSSB01000005">
    <property type="protein sequence ID" value="MXR36650.1"/>
    <property type="molecule type" value="Genomic_DNA"/>
</dbReference>
<comment type="caution">
    <text evidence="7">The sequence shown here is derived from an EMBL/GenBank/DDBJ whole genome shotgun (WGS) entry which is preliminary data.</text>
</comment>
<dbReference type="AlphaFoldDB" id="A0A845BMM9"/>
<dbReference type="InterPro" id="IPR032466">
    <property type="entry name" value="Metal_Hydrolase"/>
</dbReference>
<keyword evidence="5" id="KW-0862">Zinc</keyword>
<accession>A0A845BMM9</accession>
<name>A0A845BMM9_9NEIS</name>
<evidence type="ECO:0000256" key="2">
    <source>
        <dbReference type="ARBA" id="ARBA00006676"/>
    </source>
</evidence>